<evidence type="ECO:0000256" key="4">
    <source>
        <dbReference type="SAM" id="Phobius"/>
    </source>
</evidence>
<evidence type="ECO:0000256" key="1">
    <source>
        <dbReference type="ARBA" id="ARBA00006739"/>
    </source>
</evidence>
<dbReference type="PANTHER" id="PTHR43179">
    <property type="entry name" value="RHAMNOSYLTRANSFERASE WBBL"/>
    <property type="match status" value="1"/>
</dbReference>
<dbReference type="EMBL" id="UINC01004857">
    <property type="protein sequence ID" value="SVA17345.1"/>
    <property type="molecule type" value="Genomic_DNA"/>
</dbReference>
<protein>
    <recommendedName>
        <fullName evidence="5">Glycosyltransferase 2-like domain-containing protein</fullName>
    </recommendedName>
</protein>
<dbReference type="SUPFAM" id="SSF53448">
    <property type="entry name" value="Nucleotide-diphospho-sugar transferases"/>
    <property type="match status" value="1"/>
</dbReference>
<keyword evidence="4" id="KW-0472">Membrane</keyword>
<accession>A0A381TMR5</accession>
<evidence type="ECO:0000313" key="6">
    <source>
        <dbReference type="EMBL" id="SVA17345.1"/>
    </source>
</evidence>
<keyword evidence="4" id="KW-0812">Transmembrane</keyword>
<organism evidence="6">
    <name type="scientific">marine metagenome</name>
    <dbReference type="NCBI Taxonomy" id="408172"/>
    <lineage>
        <taxon>unclassified sequences</taxon>
        <taxon>metagenomes</taxon>
        <taxon>ecological metagenomes</taxon>
    </lineage>
</organism>
<evidence type="ECO:0000256" key="2">
    <source>
        <dbReference type="ARBA" id="ARBA00022676"/>
    </source>
</evidence>
<keyword evidence="2" id="KW-0328">Glycosyltransferase</keyword>
<feature type="transmembrane region" description="Helical" evidence="4">
    <location>
        <begin position="284"/>
        <end position="305"/>
    </location>
</feature>
<dbReference type="Pfam" id="PF00535">
    <property type="entry name" value="Glycos_transf_2"/>
    <property type="match status" value="1"/>
</dbReference>
<dbReference type="InterPro" id="IPR001173">
    <property type="entry name" value="Glyco_trans_2-like"/>
</dbReference>
<feature type="non-terminal residue" evidence="6">
    <location>
        <position position="1"/>
    </location>
</feature>
<reference evidence="6" key="1">
    <citation type="submission" date="2018-05" db="EMBL/GenBank/DDBJ databases">
        <authorList>
            <person name="Lanie J.A."/>
            <person name="Ng W.-L."/>
            <person name="Kazmierczak K.M."/>
            <person name="Andrzejewski T.M."/>
            <person name="Davidsen T.M."/>
            <person name="Wayne K.J."/>
            <person name="Tettelin H."/>
            <person name="Glass J.I."/>
            <person name="Rusch D."/>
            <person name="Podicherti R."/>
            <person name="Tsui H.-C.T."/>
            <person name="Winkler M.E."/>
        </authorList>
    </citation>
    <scope>NUCLEOTIDE SEQUENCE</scope>
</reference>
<keyword evidence="3" id="KW-0808">Transferase</keyword>
<dbReference type="PANTHER" id="PTHR43179:SF12">
    <property type="entry name" value="GALACTOFURANOSYLTRANSFERASE GLFT2"/>
    <property type="match status" value="1"/>
</dbReference>
<dbReference type="CDD" id="cd04186">
    <property type="entry name" value="GT_2_like_c"/>
    <property type="match status" value="1"/>
</dbReference>
<gene>
    <name evidence="6" type="ORF">METZ01_LOCUS70199</name>
</gene>
<comment type="similarity">
    <text evidence="1">Belongs to the glycosyltransferase 2 family.</text>
</comment>
<name>A0A381TMR5_9ZZZZ</name>
<dbReference type="InterPro" id="IPR029044">
    <property type="entry name" value="Nucleotide-diphossugar_trans"/>
</dbReference>
<dbReference type="GO" id="GO:0016757">
    <property type="term" value="F:glycosyltransferase activity"/>
    <property type="evidence" value="ECO:0007669"/>
    <property type="project" value="UniProtKB-KW"/>
</dbReference>
<evidence type="ECO:0000259" key="5">
    <source>
        <dbReference type="Pfam" id="PF00535"/>
    </source>
</evidence>
<feature type="transmembrane region" description="Helical" evidence="4">
    <location>
        <begin position="255"/>
        <end position="278"/>
    </location>
</feature>
<keyword evidence="4" id="KW-1133">Transmembrane helix</keyword>
<proteinExistence type="inferred from homology"/>
<feature type="domain" description="Glycosyltransferase 2-like" evidence="5">
    <location>
        <begin position="11"/>
        <end position="121"/>
    </location>
</feature>
<dbReference type="AlphaFoldDB" id="A0A381TMR5"/>
<feature type="non-terminal residue" evidence="6">
    <location>
        <position position="339"/>
    </location>
</feature>
<sequence length="339" mass="39350">LKTSESQPLVSIIIPHWNNYPILEECLESLKNISYQNCEIIVTDNASADGSSDKIKQNFPDINLVENKTNEGFAGGCNRGATRANGKYLLFLNNDTTHAYNWIEPLVKQLEQDKSIAAVQPKILNFFQRDLFDYAGGSGGHMDILCFPFARGRIFLEQEIDTGQYNEVNNIFWASGTAIMIRKNLFEQVGKFDITFFAHMEEIDLCWRFHMLGYRVLAEPSSVVYHKNAVTLPMHSQKKYYLNHRNSLYMLCSNYSIPLTVYLLPLRIVLDVIAFFYAMSKLDWKHMTAIVMAIFWLISHPHLIFKKRRKNIHIKSVRDRDIIKNMFRGSIVLVYYILR</sequence>
<dbReference type="Gene3D" id="3.90.550.10">
    <property type="entry name" value="Spore Coat Polysaccharide Biosynthesis Protein SpsA, Chain A"/>
    <property type="match status" value="1"/>
</dbReference>
<evidence type="ECO:0000256" key="3">
    <source>
        <dbReference type="ARBA" id="ARBA00022679"/>
    </source>
</evidence>